<accession>A0A9Q0GZ35</accession>
<dbReference type="SUPFAM" id="SSF101148">
    <property type="entry name" value="Plant invertase/pectin methylesterase inhibitor"/>
    <property type="match status" value="1"/>
</dbReference>
<feature type="domain" description="Pectinesterase inhibitor" evidence="1">
    <location>
        <begin position="6"/>
        <end position="83"/>
    </location>
</feature>
<dbReference type="PANTHER" id="PTHR31707">
    <property type="entry name" value="PECTINESTERASE"/>
    <property type="match status" value="1"/>
</dbReference>
<dbReference type="EMBL" id="JAMYWD010000011">
    <property type="protein sequence ID" value="KAJ4954642.1"/>
    <property type="molecule type" value="Genomic_DNA"/>
</dbReference>
<dbReference type="OrthoDB" id="2019149at2759"/>
<organism evidence="2 3">
    <name type="scientific">Protea cynaroides</name>
    <dbReference type="NCBI Taxonomy" id="273540"/>
    <lineage>
        <taxon>Eukaryota</taxon>
        <taxon>Viridiplantae</taxon>
        <taxon>Streptophyta</taxon>
        <taxon>Embryophyta</taxon>
        <taxon>Tracheophyta</taxon>
        <taxon>Spermatophyta</taxon>
        <taxon>Magnoliopsida</taxon>
        <taxon>Proteales</taxon>
        <taxon>Proteaceae</taxon>
        <taxon>Protea</taxon>
    </lineage>
</organism>
<gene>
    <name evidence="2" type="ORF">NE237_011425</name>
</gene>
<name>A0A9Q0GZ35_9MAGN</name>
<dbReference type="GO" id="GO:0004857">
    <property type="term" value="F:enzyme inhibitor activity"/>
    <property type="evidence" value="ECO:0007669"/>
    <property type="project" value="InterPro"/>
</dbReference>
<evidence type="ECO:0000313" key="3">
    <source>
        <dbReference type="Proteomes" id="UP001141806"/>
    </source>
</evidence>
<dbReference type="InterPro" id="IPR035513">
    <property type="entry name" value="Invertase/methylesterase_inhib"/>
</dbReference>
<dbReference type="NCBIfam" id="TIGR01614">
    <property type="entry name" value="PME_inhib"/>
    <property type="match status" value="1"/>
</dbReference>
<dbReference type="CDD" id="cd15798">
    <property type="entry name" value="PMEI-like_3"/>
    <property type="match status" value="1"/>
</dbReference>
<reference evidence="2" key="1">
    <citation type="journal article" date="2023" name="Plant J.">
        <title>The genome of the king protea, Protea cynaroides.</title>
        <authorList>
            <person name="Chang J."/>
            <person name="Duong T.A."/>
            <person name="Schoeman C."/>
            <person name="Ma X."/>
            <person name="Roodt D."/>
            <person name="Barker N."/>
            <person name="Li Z."/>
            <person name="Van de Peer Y."/>
            <person name="Mizrachi E."/>
        </authorList>
    </citation>
    <scope>NUCLEOTIDE SEQUENCE</scope>
    <source>
        <tissue evidence="2">Young leaves</tissue>
    </source>
</reference>
<dbReference type="InterPro" id="IPR006501">
    <property type="entry name" value="Pectinesterase_inhib_dom"/>
</dbReference>
<proteinExistence type="predicted"/>
<keyword evidence="3" id="KW-1185">Reference proteome</keyword>
<comment type="caution">
    <text evidence="2">The sequence shown here is derived from an EMBL/GenBank/DDBJ whole genome shotgun (WGS) entry which is preliminary data.</text>
</comment>
<evidence type="ECO:0000259" key="1">
    <source>
        <dbReference type="Pfam" id="PF04043"/>
    </source>
</evidence>
<dbReference type="Pfam" id="PF04043">
    <property type="entry name" value="PMEI"/>
    <property type="match status" value="1"/>
</dbReference>
<dbReference type="Gene3D" id="1.20.140.40">
    <property type="entry name" value="Invertase/pectin methylesterase inhibitor family protein"/>
    <property type="match status" value="1"/>
</dbReference>
<dbReference type="Proteomes" id="UP001141806">
    <property type="component" value="Unassembled WGS sequence"/>
</dbReference>
<sequence>MNAKEEAVWDDCVELYGHSIHKLNKTLVRYSSCTDSDKQTWLSSALTYLEDCKNCFIDFDVIDNVLSLIEIDASKLISNALAVTKVEKPQDQTSKDGFPTWVSTSDRKLLQSKSKSTMAHLFAVNAAAKLKKGSGRSVIHVKKGVIGSALTHIMLVGDGLKHNYQR</sequence>
<evidence type="ECO:0000313" key="2">
    <source>
        <dbReference type="EMBL" id="KAJ4954642.1"/>
    </source>
</evidence>
<dbReference type="AlphaFoldDB" id="A0A9Q0GZ35"/>
<protein>
    <recommendedName>
        <fullName evidence="1">Pectinesterase inhibitor domain-containing protein</fullName>
    </recommendedName>
</protein>